<evidence type="ECO:0000313" key="2">
    <source>
        <dbReference type="Proteomes" id="UP000053477"/>
    </source>
</evidence>
<accession>A0A0H2RF38</accession>
<dbReference type="EMBL" id="KQ086103">
    <property type="protein sequence ID" value="KLO08163.1"/>
    <property type="molecule type" value="Genomic_DNA"/>
</dbReference>
<name>A0A0H2RF38_9AGAM</name>
<dbReference type="Proteomes" id="UP000053477">
    <property type="component" value="Unassembled WGS sequence"/>
</dbReference>
<dbReference type="InParanoid" id="A0A0H2RF38"/>
<organism evidence="1 2">
    <name type="scientific">Schizopora paradoxa</name>
    <dbReference type="NCBI Taxonomy" id="27342"/>
    <lineage>
        <taxon>Eukaryota</taxon>
        <taxon>Fungi</taxon>
        <taxon>Dikarya</taxon>
        <taxon>Basidiomycota</taxon>
        <taxon>Agaricomycotina</taxon>
        <taxon>Agaricomycetes</taxon>
        <taxon>Hymenochaetales</taxon>
        <taxon>Schizoporaceae</taxon>
        <taxon>Schizopora</taxon>
    </lineage>
</organism>
<keyword evidence="2" id="KW-1185">Reference proteome</keyword>
<gene>
    <name evidence="1" type="ORF">SCHPADRAFT_908821</name>
</gene>
<protein>
    <submittedName>
        <fullName evidence="1">Uncharacterized protein</fullName>
    </submittedName>
</protein>
<dbReference type="AlphaFoldDB" id="A0A0H2RF38"/>
<reference evidence="1 2" key="1">
    <citation type="submission" date="2015-04" db="EMBL/GenBank/DDBJ databases">
        <title>Complete genome sequence of Schizopora paradoxa KUC8140, a cosmopolitan wood degrader in East Asia.</title>
        <authorList>
            <consortium name="DOE Joint Genome Institute"/>
            <person name="Min B."/>
            <person name="Park H."/>
            <person name="Jang Y."/>
            <person name="Kim J.-J."/>
            <person name="Kim K.H."/>
            <person name="Pangilinan J."/>
            <person name="Lipzen A."/>
            <person name="Riley R."/>
            <person name="Grigoriev I.V."/>
            <person name="Spatafora J.W."/>
            <person name="Choi I.-G."/>
        </authorList>
    </citation>
    <scope>NUCLEOTIDE SEQUENCE [LARGE SCALE GENOMIC DNA]</scope>
    <source>
        <strain evidence="1 2">KUC8140</strain>
    </source>
</reference>
<evidence type="ECO:0000313" key="1">
    <source>
        <dbReference type="EMBL" id="KLO08163.1"/>
    </source>
</evidence>
<sequence>MDLSRGLHFPFIRHDKPFARNATHETPNAMRTYICCFAAEHSCAAPAFSPTSHAFPLPPAFEQTDFRAPFTLRDFTIEPAHLRLCEHVCMPLLRILRRLKLLRKITGSMLDINKTDTMILTSCSVLARFIALNAVHRARSLSRGPLLSFHLARVRVNRCAVDSAR</sequence>
<proteinExistence type="predicted"/>